<dbReference type="InterPro" id="IPR011004">
    <property type="entry name" value="Trimer_LpxA-like_sf"/>
</dbReference>
<comment type="similarity">
    <text evidence="1">Belongs to the bacterial/plant glucose-1-phosphate adenylyltransferase family.</text>
</comment>
<dbReference type="RefSeq" id="WP_061142912.1">
    <property type="nucleotide sequence ID" value="NZ_LNNH01000028.1"/>
</dbReference>
<protein>
    <submittedName>
        <fullName evidence="5">Glucose-1-phosphate adenylyltransferase</fullName>
    </submittedName>
</protein>
<name>A0A109MWI9_9BACI</name>
<dbReference type="Pfam" id="PF24894">
    <property type="entry name" value="Hexapep_GlmU"/>
    <property type="match status" value="1"/>
</dbReference>
<accession>A0A109MWI9</accession>
<evidence type="ECO:0000313" key="6">
    <source>
        <dbReference type="Proteomes" id="UP000064189"/>
    </source>
</evidence>
<dbReference type="CDD" id="cd02508">
    <property type="entry name" value="ADP_Glucose_PP"/>
    <property type="match status" value="1"/>
</dbReference>
<dbReference type="Pfam" id="PF00483">
    <property type="entry name" value="NTP_transferase"/>
    <property type="match status" value="1"/>
</dbReference>
<keyword evidence="6" id="KW-1185">Reference proteome</keyword>
<dbReference type="PANTHER" id="PTHR43523">
    <property type="entry name" value="GLUCOSE-1-PHOSPHATE ADENYLYLTRANSFERASE-RELATED"/>
    <property type="match status" value="1"/>
</dbReference>
<dbReference type="Proteomes" id="UP000064189">
    <property type="component" value="Unassembled WGS sequence"/>
</dbReference>
<gene>
    <name evidence="5" type="ORF">AS888_22460</name>
</gene>
<dbReference type="SUPFAM" id="SSF51161">
    <property type="entry name" value="Trimeric LpxA-like enzymes"/>
    <property type="match status" value="1"/>
</dbReference>
<evidence type="ECO:0000256" key="1">
    <source>
        <dbReference type="ARBA" id="ARBA00010443"/>
    </source>
</evidence>
<dbReference type="Gene3D" id="2.160.10.10">
    <property type="entry name" value="Hexapeptide repeat proteins"/>
    <property type="match status" value="1"/>
</dbReference>
<sequence>MENVLGIINLINEKQHLKELTAHRNVASVPFGGRYRLIDFTMSNFINADVSKVAVFPKEKYLSVMDHLGSGKEWNLDRRSGGLFILPPIHPDETVTGDMKQFYDHLSFFERAAADTVIISPGCHVSKLDFNDVLAYHKKHDADITVVYKDYVGELIEKPIYHTCSVDSDEDITDISFYTIPRPGDHVCLETFIISKTLLVKLIKSCVANGEYDFLKDAVKANLHRFTVKGYNFTGDMPFIHSIESFHSSNMNFLNPAVIRSFFGDTWDVYTKIKHEAPTKYSRSSNVTNSLIANGCDIEGTVENSILFRGVKVKKGAIIRNSIIMQKGEIEEGAIVENTITDKEVKITKEKAVIGRKQPAVIKKAEVI</sequence>
<evidence type="ECO:0000256" key="2">
    <source>
        <dbReference type="ARBA" id="ARBA00023056"/>
    </source>
</evidence>
<dbReference type="AlphaFoldDB" id="A0A109MWI9"/>
<dbReference type="InterPro" id="IPR011831">
    <property type="entry name" value="ADP-Glc_PPase"/>
</dbReference>
<dbReference type="SUPFAM" id="SSF53448">
    <property type="entry name" value="Nucleotide-diphospho-sugar transferases"/>
    <property type="match status" value="1"/>
</dbReference>
<evidence type="ECO:0000313" key="5">
    <source>
        <dbReference type="EMBL" id="KWW17365.1"/>
    </source>
</evidence>
<reference evidence="5 6" key="1">
    <citation type="submission" date="2015-11" db="EMBL/GenBank/DDBJ databases">
        <title>Genome Sequence of Bacillus simplex strain VanAntwerpen2.</title>
        <authorList>
            <person name="Couger M.B."/>
        </authorList>
    </citation>
    <scope>NUCLEOTIDE SEQUENCE [LARGE SCALE GENOMIC DNA]</scope>
    <source>
        <strain evidence="5 6">VanAntwerpen02</strain>
    </source>
</reference>
<evidence type="ECO:0000259" key="3">
    <source>
        <dbReference type="Pfam" id="PF00483"/>
    </source>
</evidence>
<dbReference type="PANTHER" id="PTHR43523:SF6">
    <property type="entry name" value="GLYCOGEN BIOSYNTHESIS PROTEIN GLGD"/>
    <property type="match status" value="1"/>
</dbReference>
<feature type="domain" description="Nucleotidyl transferase" evidence="3">
    <location>
        <begin position="17"/>
        <end position="148"/>
    </location>
</feature>
<dbReference type="InterPro" id="IPR011832">
    <property type="entry name" value="GlgDAde_trans"/>
</dbReference>
<keyword evidence="2" id="KW-0320">Glycogen biosynthesis</keyword>
<dbReference type="GO" id="GO:0005978">
    <property type="term" value="P:glycogen biosynthetic process"/>
    <property type="evidence" value="ECO:0007669"/>
    <property type="project" value="UniProtKB-KW"/>
</dbReference>
<dbReference type="InterPro" id="IPR005835">
    <property type="entry name" value="NTP_transferase_dom"/>
</dbReference>
<dbReference type="InterPro" id="IPR029044">
    <property type="entry name" value="Nucleotide-diphossugar_trans"/>
</dbReference>
<proteinExistence type="inferred from homology"/>
<dbReference type="NCBIfam" id="TIGR02092">
    <property type="entry name" value="glgD"/>
    <property type="match status" value="1"/>
</dbReference>
<keyword evidence="5" id="KW-0548">Nucleotidyltransferase</keyword>
<organism evidence="5 6">
    <name type="scientific">Peribacillus simplex</name>
    <dbReference type="NCBI Taxonomy" id="1478"/>
    <lineage>
        <taxon>Bacteria</taxon>
        <taxon>Bacillati</taxon>
        <taxon>Bacillota</taxon>
        <taxon>Bacilli</taxon>
        <taxon>Bacillales</taxon>
        <taxon>Bacillaceae</taxon>
        <taxon>Peribacillus</taxon>
    </lineage>
</organism>
<dbReference type="GO" id="GO:0008878">
    <property type="term" value="F:glucose-1-phosphate adenylyltransferase activity"/>
    <property type="evidence" value="ECO:0007669"/>
    <property type="project" value="InterPro"/>
</dbReference>
<dbReference type="InterPro" id="IPR056818">
    <property type="entry name" value="GlmU/GlgC-like_hexapep"/>
</dbReference>
<feature type="domain" description="Glucose-1-phosphate adenylyltransferase/Bifunctional protein GlmU-like C-terminal hexapeptide" evidence="4">
    <location>
        <begin position="281"/>
        <end position="356"/>
    </location>
</feature>
<keyword evidence="5" id="KW-0808">Transferase</keyword>
<dbReference type="Gene3D" id="3.90.550.10">
    <property type="entry name" value="Spore Coat Polysaccharide Biosynthesis Protein SpsA, Chain A"/>
    <property type="match status" value="1"/>
</dbReference>
<dbReference type="EMBL" id="LNNH01000028">
    <property type="protein sequence ID" value="KWW17365.1"/>
    <property type="molecule type" value="Genomic_DNA"/>
</dbReference>
<dbReference type="CDD" id="cd04651">
    <property type="entry name" value="LbH_G1P_AT_C"/>
    <property type="match status" value="1"/>
</dbReference>
<evidence type="ECO:0000259" key="4">
    <source>
        <dbReference type="Pfam" id="PF24894"/>
    </source>
</evidence>
<comment type="caution">
    <text evidence="5">The sequence shown here is derived from an EMBL/GenBank/DDBJ whole genome shotgun (WGS) entry which is preliminary data.</text>
</comment>